<feature type="transmembrane region" description="Helical" evidence="7">
    <location>
        <begin position="49"/>
        <end position="69"/>
    </location>
</feature>
<dbReference type="Proteomes" id="UP001589865">
    <property type="component" value="Unassembled WGS sequence"/>
</dbReference>
<evidence type="ECO:0000256" key="7">
    <source>
        <dbReference type="SAM" id="Phobius"/>
    </source>
</evidence>
<dbReference type="PROSITE" id="PS50850">
    <property type="entry name" value="MFS"/>
    <property type="match status" value="1"/>
</dbReference>
<feature type="transmembrane region" description="Helical" evidence="7">
    <location>
        <begin position="210"/>
        <end position="231"/>
    </location>
</feature>
<evidence type="ECO:0000256" key="1">
    <source>
        <dbReference type="ARBA" id="ARBA00004651"/>
    </source>
</evidence>
<comment type="caution">
    <text evidence="9">The sequence shown here is derived from an EMBL/GenBank/DDBJ whole genome shotgun (WGS) entry which is preliminary data.</text>
</comment>
<dbReference type="InterPro" id="IPR001958">
    <property type="entry name" value="Tet-R_TetA/multi-R_MdtG-like"/>
</dbReference>
<evidence type="ECO:0000259" key="8">
    <source>
        <dbReference type="PROSITE" id="PS50850"/>
    </source>
</evidence>
<feature type="transmembrane region" description="Helical" evidence="7">
    <location>
        <begin position="343"/>
        <end position="361"/>
    </location>
</feature>
<keyword evidence="4 7" id="KW-0812">Transmembrane</keyword>
<dbReference type="EMBL" id="JBHLUN010000004">
    <property type="protein sequence ID" value="MFC0407629.1"/>
    <property type="molecule type" value="Genomic_DNA"/>
</dbReference>
<sequence length="412" mass="43458">MTAREPGLRTLWCMVGVQFIMSMALSVASPILPLFLPEIGVQPGGPVEFWAGLLASLNAFVAAFASPVWGSVADRYGRKAMVLRSSLAICFFTLLMGLSTHLWQLVALRACMGAFSGFSASAIALVATQVREERLGFALGWLSTGQLIGGLVGPVVGGTVADVTGQYRMVFFCTAAFAAAAATAAYLGVREERAPRATKTKQPIWQSFAALARTRGLLPLFLVLLIAQFGVRTVQPVVTLFVQDLVGWEPGLATLAGFAFSVTGIADLIASPFLGKRSDVLGYRRVLLISLFGAAMMSLPQSLVGAYWQFLALRFGVGLFVGGILPTANALVGRLVPASQRGLAYGLTASATFLGSSMGPFTGGTVAALAGIRWVFVLTGTLFLVNLVWVWRVVPDLRAGDAPARASEATGD</sequence>
<dbReference type="SUPFAM" id="SSF103473">
    <property type="entry name" value="MFS general substrate transporter"/>
    <property type="match status" value="2"/>
</dbReference>
<feature type="transmembrane region" description="Helical" evidence="7">
    <location>
        <begin position="106"/>
        <end position="128"/>
    </location>
</feature>
<feature type="transmembrane region" description="Helical" evidence="7">
    <location>
        <begin position="367"/>
        <end position="391"/>
    </location>
</feature>
<evidence type="ECO:0000313" key="10">
    <source>
        <dbReference type="Proteomes" id="UP001589865"/>
    </source>
</evidence>
<evidence type="ECO:0000256" key="6">
    <source>
        <dbReference type="ARBA" id="ARBA00023136"/>
    </source>
</evidence>
<evidence type="ECO:0000256" key="5">
    <source>
        <dbReference type="ARBA" id="ARBA00022989"/>
    </source>
</evidence>
<dbReference type="InterPro" id="IPR020846">
    <property type="entry name" value="MFS_dom"/>
</dbReference>
<name>A0ABV6JPI9_9PROT</name>
<feature type="transmembrane region" description="Helical" evidence="7">
    <location>
        <begin position="81"/>
        <end position="100"/>
    </location>
</feature>
<gene>
    <name evidence="9" type="ORF">ACFFGY_05170</name>
</gene>
<organism evidence="9 10">
    <name type="scientific">Roseomonas elaeocarpi</name>
    <dbReference type="NCBI Taxonomy" id="907779"/>
    <lineage>
        <taxon>Bacteria</taxon>
        <taxon>Pseudomonadati</taxon>
        <taxon>Pseudomonadota</taxon>
        <taxon>Alphaproteobacteria</taxon>
        <taxon>Acetobacterales</taxon>
        <taxon>Roseomonadaceae</taxon>
        <taxon>Roseomonas</taxon>
    </lineage>
</organism>
<feature type="transmembrane region" description="Helical" evidence="7">
    <location>
        <begin position="135"/>
        <end position="157"/>
    </location>
</feature>
<dbReference type="RefSeq" id="WP_377043351.1">
    <property type="nucleotide sequence ID" value="NZ_JBHLUN010000004.1"/>
</dbReference>
<keyword evidence="3" id="KW-1003">Cell membrane</keyword>
<feature type="transmembrane region" description="Helical" evidence="7">
    <location>
        <begin position="251"/>
        <end position="274"/>
    </location>
</feature>
<dbReference type="InterPro" id="IPR036259">
    <property type="entry name" value="MFS_trans_sf"/>
</dbReference>
<proteinExistence type="predicted"/>
<reference evidence="9 10" key="1">
    <citation type="submission" date="2024-09" db="EMBL/GenBank/DDBJ databases">
        <authorList>
            <person name="Sun Q."/>
            <person name="Mori K."/>
        </authorList>
    </citation>
    <scope>NUCLEOTIDE SEQUENCE [LARGE SCALE GENOMIC DNA]</scope>
    <source>
        <strain evidence="9 10">TBRC 5777</strain>
    </source>
</reference>
<keyword evidence="2" id="KW-0813">Transport</keyword>
<accession>A0ABV6JPI9</accession>
<keyword evidence="6 7" id="KW-0472">Membrane</keyword>
<evidence type="ECO:0000256" key="3">
    <source>
        <dbReference type="ARBA" id="ARBA00022475"/>
    </source>
</evidence>
<comment type="subcellular location">
    <subcellularLocation>
        <location evidence="1">Cell membrane</location>
        <topology evidence="1">Multi-pass membrane protein</topology>
    </subcellularLocation>
</comment>
<feature type="transmembrane region" description="Helical" evidence="7">
    <location>
        <begin position="12"/>
        <end position="37"/>
    </location>
</feature>
<dbReference type="InterPro" id="IPR011701">
    <property type="entry name" value="MFS"/>
</dbReference>
<protein>
    <submittedName>
        <fullName evidence="9">MFS transporter</fullName>
    </submittedName>
</protein>
<dbReference type="Pfam" id="PF07690">
    <property type="entry name" value="MFS_1"/>
    <property type="match status" value="1"/>
</dbReference>
<feature type="domain" description="Major facilitator superfamily (MFS) profile" evidence="8">
    <location>
        <begin position="10"/>
        <end position="398"/>
    </location>
</feature>
<dbReference type="PRINTS" id="PR01035">
    <property type="entry name" value="TCRTETA"/>
</dbReference>
<evidence type="ECO:0000313" key="9">
    <source>
        <dbReference type="EMBL" id="MFC0407629.1"/>
    </source>
</evidence>
<dbReference type="PANTHER" id="PTHR43414">
    <property type="entry name" value="MULTIDRUG RESISTANCE PROTEIN MDTG"/>
    <property type="match status" value="1"/>
</dbReference>
<dbReference type="Gene3D" id="1.20.1250.20">
    <property type="entry name" value="MFS general substrate transporter like domains"/>
    <property type="match status" value="2"/>
</dbReference>
<keyword evidence="10" id="KW-1185">Reference proteome</keyword>
<feature type="transmembrane region" description="Helical" evidence="7">
    <location>
        <begin position="286"/>
        <end position="309"/>
    </location>
</feature>
<keyword evidence="5 7" id="KW-1133">Transmembrane helix</keyword>
<feature type="transmembrane region" description="Helical" evidence="7">
    <location>
        <begin position="315"/>
        <end position="336"/>
    </location>
</feature>
<evidence type="ECO:0000256" key="2">
    <source>
        <dbReference type="ARBA" id="ARBA00022448"/>
    </source>
</evidence>
<dbReference type="PANTHER" id="PTHR43414:SF6">
    <property type="entry name" value="MULTIDRUG RESISTANCE PROTEIN MDTG"/>
    <property type="match status" value="1"/>
</dbReference>
<evidence type="ECO:0000256" key="4">
    <source>
        <dbReference type="ARBA" id="ARBA00022692"/>
    </source>
</evidence>
<feature type="transmembrane region" description="Helical" evidence="7">
    <location>
        <begin position="169"/>
        <end position="189"/>
    </location>
</feature>